<sequence length="107" mass="12293">MIWKINTFGSFRLFYQEQQLGAHLSRTSKALISLLATHQSRSVTREEIACLLWSTEYDKAAQHRLSTILWRLRHLGDSGAQTTTRQLLLIEPNGDVRINGRDVVEID</sequence>
<dbReference type="InterPro" id="IPR016032">
    <property type="entry name" value="Sig_transdc_resp-reg_C-effctor"/>
</dbReference>
<dbReference type="GO" id="GO:0006355">
    <property type="term" value="P:regulation of DNA-templated transcription"/>
    <property type="evidence" value="ECO:0007669"/>
    <property type="project" value="InterPro"/>
</dbReference>
<dbReference type="InterPro" id="IPR036388">
    <property type="entry name" value="WH-like_DNA-bd_sf"/>
</dbReference>
<evidence type="ECO:0000313" key="1">
    <source>
        <dbReference type="EMBL" id="NEV02910.1"/>
    </source>
</evidence>
<protein>
    <recommendedName>
        <fullName evidence="3">OmpR/PhoB-type domain-containing protein</fullName>
    </recommendedName>
</protein>
<organism evidence="1 2">
    <name type="scientific">Bradyrhizobium uaiense</name>
    <dbReference type="NCBI Taxonomy" id="2594946"/>
    <lineage>
        <taxon>Bacteria</taxon>
        <taxon>Pseudomonadati</taxon>
        <taxon>Pseudomonadota</taxon>
        <taxon>Alphaproteobacteria</taxon>
        <taxon>Hyphomicrobiales</taxon>
        <taxon>Nitrobacteraceae</taxon>
        <taxon>Bradyrhizobium</taxon>
    </lineage>
</organism>
<evidence type="ECO:0008006" key="3">
    <source>
        <dbReference type="Google" id="ProtNLM"/>
    </source>
</evidence>
<feature type="non-terminal residue" evidence="1">
    <location>
        <position position="107"/>
    </location>
</feature>
<gene>
    <name evidence="1" type="ORF">FNJ47_46475</name>
</gene>
<dbReference type="AlphaFoldDB" id="A0A6P1BXR4"/>
<dbReference type="EMBL" id="VKHP01000492">
    <property type="protein sequence ID" value="NEV02910.1"/>
    <property type="molecule type" value="Genomic_DNA"/>
</dbReference>
<dbReference type="Proteomes" id="UP000468531">
    <property type="component" value="Unassembled WGS sequence"/>
</dbReference>
<reference evidence="1 2" key="1">
    <citation type="journal article" date="2020" name="Arch. Microbiol.">
        <title>Bradyrhizobium uaiense sp. nov., a new highly efficient cowpea symbiont.</title>
        <authorList>
            <person name="Cabral Michel D."/>
            <person name="Azarias Guimaraes A."/>
            <person name="Martins da Costa E."/>
            <person name="Soares de Carvalho T."/>
            <person name="Balsanelli E."/>
            <person name="Willems A."/>
            <person name="Maltempi de Souza E."/>
            <person name="de Souza Moreira F.M."/>
        </authorList>
    </citation>
    <scope>NUCLEOTIDE SEQUENCE [LARGE SCALE GENOMIC DNA]</scope>
    <source>
        <strain evidence="1 2">UFLA 03-164</strain>
    </source>
</reference>
<dbReference type="Gene3D" id="1.10.10.10">
    <property type="entry name" value="Winged helix-like DNA-binding domain superfamily/Winged helix DNA-binding domain"/>
    <property type="match status" value="1"/>
</dbReference>
<dbReference type="SUPFAM" id="SSF46894">
    <property type="entry name" value="C-terminal effector domain of the bipartite response regulators"/>
    <property type="match status" value="1"/>
</dbReference>
<proteinExistence type="predicted"/>
<evidence type="ECO:0000313" key="2">
    <source>
        <dbReference type="Proteomes" id="UP000468531"/>
    </source>
</evidence>
<accession>A0A6P1BXR4</accession>
<dbReference type="RefSeq" id="WP_206685415.1">
    <property type="nucleotide sequence ID" value="NZ_VKHP01000492.1"/>
</dbReference>
<dbReference type="GO" id="GO:0003677">
    <property type="term" value="F:DNA binding"/>
    <property type="evidence" value="ECO:0007669"/>
    <property type="project" value="InterPro"/>
</dbReference>
<keyword evidence="2" id="KW-1185">Reference proteome</keyword>
<name>A0A6P1BXR4_9BRAD</name>
<comment type="caution">
    <text evidence="1">The sequence shown here is derived from an EMBL/GenBank/DDBJ whole genome shotgun (WGS) entry which is preliminary data.</text>
</comment>